<dbReference type="EMBL" id="OE180148">
    <property type="protein sequence ID" value="CAD7570652.1"/>
    <property type="molecule type" value="Genomic_DNA"/>
</dbReference>
<accession>A0A7R9J185</accession>
<sequence>MRHGCEFSNMQECQLVVQENDPPVLIRGTAEEPPEYSTRQQILNTCCLIDMVCTYLRIKASVSNGYIRRMVLLKGTRSPVLDVLGLQLLSAIPTIVAGSTLNPLAGRCLTAASWQVKMGFPMLQISLQFEDRLGGLVVIGSGYAPRGLGFGYRHLQIIWEAVGLEPMFVAVFLSVVVACHARPEPPSIQYLPPYTTTSEDNFSPPPAAPADTYGPPSDMYGAPAGNYISPANTHATPSSTYGVPTFGASRSTSSYNSRSSIKSFSNLGAASRSYATPSRTYLTPNAQTDAIFSAPSSSPLTALPPPLTAPPPPFTVLLLPLTALPLPLTVLPLPLTALPLPLTVPPPPFTVLLLQLTALPPPLTASPATLDSTLLRTICR</sequence>
<protein>
    <submittedName>
        <fullName evidence="2">(California timema) hypothetical protein</fullName>
    </submittedName>
</protein>
<dbReference type="AlphaFoldDB" id="A0A7R9J185"/>
<feature type="region of interest" description="Disordered" evidence="1">
    <location>
        <begin position="193"/>
        <end position="216"/>
    </location>
</feature>
<organism evidence="2">
    <name type="scientific">Timema californicum</name>
    <name type="common">California timema</name>
    <name type="synonym">Walking stick</name>
    <dbReference type="NCBI Taxonomy" id="61474"/>
    <lineage>
        <taxon>Eukaryota</taxon>
        <taxon>Metazoa</taxon>
        <taxon>Ecdysozoa</taxon>
        <taxon>Arthropoda</taxon>
        <taxon>Hexapoda</taxon>
        <taxon>Insecta</taxon>
        <taxon>Pterygota</taxon>
        <taxon>Neoptera</taxon>
        <taxon>Polyneoptera</taxon>
        <taxon>Phasmatodea</taxon>
        <taxon>Timematodea</taxon>
        <taxon>Timematoidea</taxon>
        <taxon>Timematidae</taxon>
        <taxon>Timema</taxon>
    </lineage>
</organism>
<proteinExistence type="predicted"/>
<gene>
    <name evidence="2" type="ORF">TCMB3V08_LOCUS3350</name>
</gene>
<name>A0A7R9J185_TIMCA</name>
<evidence type="ECO:0000256" key="1">
    <source>
        <dbReference type="SAM" id="MobiDB-lite"/>
    </source>
</evidence>
<reference evidence="2" key="1">
    <citation type="submission" date="2020-11" db="EMBL/GenBank/DDBJ databases">
        <authorList>
            <person name="Tran Van P."/>
        </authorList>
    </citation>
    <scope>NUCLEOTIDE SEQUENCE</scope>
</reference>
<evidence type="ECO:0000313" key="2">
    <source>
        <dbReference type="EMBL" id="CAD7570652.1"/>
    </source>
</evidence>